<accession>A0A329UVE0</accession>
<dbReference type="RefSeq" id="WP_112121054.1">
    <property type="nucleotide sequence ID" value="NZ_PRLF01000003.1"/>
</dbReference>
<dbReference type="Proteomes" id="UP000250550">
    <property type="component" value="Unassembled WGS sequence"/>
</dbReference>
<dbReference type="EMBL" id="PRLF01000003">
    <property type="protein sequence ID" value="RAW66452.1"/>
    <property type="molecule type" value="Genomic_DNA"/>
</dbReference>
<proteinExistence type="predicted"/>
<evidence type="ECO:0000313" key="1">
    <source>
        <dbReference type="EMBL" id="RAW66452.1"/>
    </source>
</evidence>
<protein>
    <submittedName>
        <fullName evidence="1">Uncharacterized protein</fullName>
    </submittedName>
</protein>
<evidence type="ECO:0000313" key="2">
    <source>
        <dbReference type="Proteomes" id="UP000250550"/>
    </source>
</evidence>
<gene>
    <name evidence="1" type="ORF">C4N21_03865</name>
</gene>
<organism evidence="1 2">
    <name type="scientific">Faecalibacterium prausnitzii</name>
    <dbReference type="NCBI Taxonomy" id="853"/>
    <lineage>
        <taxon>Bacteria</taxon>
        <taxon>Bacillati</taxon>
        <taxon>Bacillota</taxon>
        <taxon>Clostridia</taxon>
        <taxon>Eubacteriales</taxon>
        <taxon>Oscillospiraceae</taxon>
        <taxon>Faecalibacterium</taxon>
    </lineage>
</organism>
<comment type="caution">
    <text evidence="1">The sequence shown here is derived from an EMBL/GenBank/DDBJ whole genome shotgun (WGS) entry which is preliminary data.</text>
</comment>
<reference evidence="1 2" key="1">
    <citation type="submission" date="2018-02" db="EMBL/GenBank/DDBJ databases">
        <title>Complete genome sequencing of Faecalibacterium prausnitzii strains isolated from the human gut.</title>
        <authorList>
            <person name="Fitzgerald B.C."/>
            <person name="Shkoporov A.N."/>
            <person name="Ross P.R."/>
            <person name="Hill C."/>
        </authorList>
    </citation>
    <scope>NUCLEOTIDE SEQUENCE [LARGE SCALE GENOMIC DNA]</scope>
    <source>
        <strain evidence="1 2">APC924/119</strain>
    </source>
</reference>
<name>A0A329UVE0_9FIRM</name>
<dbReference type="AlphaFoldDB" id="A0A329UVE0"/>
<sequence length="60" mass="6713">MAKTQTTEANAAAFTKAQLVASQRYVHRRDLIGALLEDGKTYTLNEVDALIEKFMKGKVR</sequence>